<dbReference type="PANTHER" id="PTHR28657:SF5">
    <property type="entry name" value="INDOLEAMINE 2,3-DIOXYGENASE"/>
    <property type="match status" value="1"/>
</dbReference>
<protein>
    <recommendedName>
        <fullName evidence="5">Indoleamine 2,3-dioxygenase</fullName>
        <ecNumber evidence="5">1.13.11.52</ecNumber>
    </recommendedName>
</protein>
<dbReference type="FunFam" id="1.20.58.480:FF:000004">
    <property type="entry name" value="Indoleamine 2,3-dioxygenase subfamily"/>
    <property type="match status" value="1"/>
</dbReference>
<dbReference type="STRING" id="225359.A0A2S4PSU5"/>
<dbReference type="SUPFAM" id="SSF140959">
    <property type="entry name" value="Indolic compounds 2,3-dioxygenase-like"/>
    <property type="match status" value="1"/>
</dbReference>
<dbReference type="EC" id="1.13.11.52" evidence="5"/>
<dbReference type="GO" id="GO:0034354">
    <property type="term" value="P:'de novo' NAD+ biosynthetic process from L-tryptophan"/>
    <property type="evidence" value="ECO:0007669"/>
    <property type="project" value="TreeGrafter"/>
</dbReference>
<dbReference type="OrthoDB" id="540174at2759"/>
<evidence type="ECO:0000313" key="6">
    <source>
        <dbReference type="EMBL" id="POS85084.1"/>
    </source>
</evidence>
<dbReference type="GO" id="GO:0005737">
    <property type="term" value="C:cytoplasm"/>
    <property type="evidence" value="ECO:0007669"/>
    <property type="project" value="TreeGrafter"/>
</dbReference>
<dbReference type="InterPro" id="IPR037217">
    <property type="entry name" value="Trp/Indoleamine_2_3_dOase-like"/>
</dbReference>
<proteinExistence type="inferred from homology"/>
<name>A0A2S4PSU5_9PEZI</name>
<evidence type="ECO:0000256" key="3">
    <source>
        <dbReference type="ARBA" id="ARBA00023004"/>
    </source>
</evidence>
<dbReference type="GO" id="GO:0046872">
    <property type="term" value="F:metal ion binding"/>
    <property type="evidence" value="ECO:0007669"/>
    <property type="project" value="UniProtKB-UniRule"/>
</dbReference>
<evidence type="ECO:0000313" key="7">
    <source>
        <dbReference type="Proteomes" id="UP000237438"/>
    </source>
</evidence>
<dbReference type="AlphaFoldDB" id="A0A2S4PSU5"/>
<comment type="similarity">
    <text evidence="1 5">Belongs to the indoleamine 2,3-dioxygenase family.</text>
</comment>
<dbReference type="Gene3D" id="1.20.58.480">
    <property type="match status" value="1"/>
</dbReference>
<dbReference type="PANTHER" id="PTHR28657">
    <property type="entry name" value="INDOLEAMINE 2,3-DIOXYGENASE"/>
    <property type="match status" value="1"/>
</dbReference>
<keyword evidence="5" id="KW-0560">Oxidoreductase</keyword>
<organism evidence="6 7">
    <name type="scientific">Erysiphe pulchra</name>
    <dbReference type="NCBI Taxonomy" id="225359"/>
    <lineage>
        <taxon>Eukaryota</taxon>
        <taxon>Fungi</taxon>
        <taxon>Dikarya</taxon>
        <taxon>Ascomycota</taxon>
        <taxon>Pezizomycotina</taxon>
        <taxon>Leotiomycetes</taxon>
        <taxon>Erysiphales</taxon>
        <taxon>Erysiphaceae</taxon>
        <taxon>Erysiphe</taxon>
    </lineage>
</organism>
<dbReference type="InterPro" id="IPR000898">
    <property type="entry name" value="Indolamine_dOase"/>
</dbReference>
<keyword evidence="3 4" id="KW-0408">Iron</keyword>
<dbReference type="GO" id="GO:0033754">
    <property type="term" value="F:indoleamine 2,3-dioxygenase activity"/>
    <property type="evidence" value="ECO:0007669"/>
    <property type="project" value="UniProtKB-EC"/>
</dbReference>
<keyword evidence="5" id="KW-0223">Dioxygenase</keyword>
<keyword evidence="7" id="KW-1185">Reference proteome</keyword>
<evidence type="ECO:0000256" key="2">
    <source>
        <dbReference type="ARBA" id="ARBA00022723"/>
    </source>
</evidence>
<gene>
    <name evidence="6" type="ORF">EPUL_003110</name>
</gene>
<dbReference type="Proteomes" id="UP000237438">
    <property type="component" value="Unassembled WGS sequence"/>
</dbReference>
<accession>A0A2S4PSU5</accession>
<comment type="caution">
    <text evidence="6">The sequence shown here is derived from an EMBL/GenBank/DDBJ whole genome shotgun (WGS) entry which is preliminary data.</text>
</comment>
<evidence type="ECO:0000256" key="5">
    <source>
        <dbReference type="RuleBase" id="RU369119"/>
    </source>
</evidence>
<keyword evidence="2 4" id="KW-0479">Metal-binding</keyword>
<dbReference type="GO" id="GO:0019441">
    <property type="term" value="P:L-tryptophan catabolic process to kynurenine"/>
    <property type="evidence" value="ECO:0007669"/>
    <property type="project" value="UniProtKB-UniRule"/>
</dbReference>
<keyword evidence="4 5" id="KW-0349">Heme</keyword>
<dbReference type="GO" id="GO:0020037">
    <property type="term" value="F:heme binding"/>
    <property type="evidence" value="ECO:0007669"/>
    <property type="project" value="UniProtKB-UniRule"/>
</dbReference>
<evidence type="ECO:0000256" key="1">
    <source>
        <dbReference type="ARBA" id="ARBA00007119"/>
    </source>
</evidence>
<sequence length="440" mass="49551">MDSVPILEDYGLSPHHGFLPSEFPIERLSNPYYYKWENVITNLQGLILNKHLREVIDKLPVLSTAGLVLDSERRRAYSILCFMAHSYIWGHDTPSERLPPPIAVPLLHISAYLEVPPVATYSALCLWNFKGLFNGEEIDNPENLATHITFTGSTEESWFYLISVAIEARGASSIPLMLQAIKSARLNDLEKVAESLRTFAGIIGELGKLLEKMHDRCDPHIFYHRIRPFLAGSKNMQNAGLANGIIYEDGSGSEEFKQYAGGSNAQSSLIQFFDIILGIEHLPTNERKSNLTPFTKEGGLLPPPSQNFILEMREYMPGPHRRFLESVSKVANIRQLVYANLDNEELSLAYDACLKVLSDFRSIHIRIVSRYIILKSRELKSTSFLKRSEPHCLNEDVSTPTSIFLESYSAEKNLKGTGGTSLIPFLKQVRDETLYCAVNA</sequence>
<dbReference type="EMBL" id="PEDP01000735">
    <property type="protein sequence ID" value="POS85084.1"/>
    <property type="molecule type" value="Genomic_DNA"/>
</dbReference>
<reference evidence="6 7" key="1">
    <citation type="submission" date="2017-10" db="EMBL/GenBank/DDBJ databases">
        <title>Development of genomic resources for the powdery mildew, Erysiphe pulchra.</title>
        <authorList>
            <person name="Wadl P.A."/>
            <person name="Mack B.M."/>
            <person name="Moore G."/>
            <person name="Beltz S.B."/>
        </authorList>
    </citation>
    <scope>NUCLEOTIDE SEQUENCE [LARGE SCALE GENOMIC DNA]</scope>
    <source>
        <strain evidence="6">Cflorida</strain>
    </source>
</reference>
<feature type="binding site" description="proximal binding residue" evidence="4">
    <location>
        <position position="364"/>
    </location>
    <ligand>
        <name>heme b</name>
        <dbReference type="ChEBI" id="CHEBI:60344"/>
    </ligand>
    <ligandPart>
        <name>Fe</name>
        <dbReference type="ChEBI" id="CHEBI:18248"/>
    </ligandPart>
</feature>
<dbReference type="PROSITE" id="PS00876">
    <property type="entry name" value="IDO_1"/>
    <property type="match status" value="1"/>
</dbReference>
<evidence type="ECO:0000256" key="4">
    <source>
        <dbReference type="PIRSR" id="PIRSR600898-1"/>
    </source>
</evidence>
<comment type="catalytic activity">
    <reaction evidence="5">
        <text>L-tryptophan + O2 = N-formyl-L-kynurenine</text>
        <dbReference type="Rhea" id="RHEA:24536"/>
        <dbReference type="ChEBI" id="CHEBI:15379"/>
        <dbReference type="ChEBI" id="CHEBI:57912"/>
        <dbReference type="ChEBI" id="CHEBI:58629"/>
    </reaction>
</comment>
<comment type="function">
    <text evidence="5">Produces N-formyl-kynurenine through the oxidation of tryptophan.</text>
</comment>
<dbReference type="Pfam" id="PF01231">
    <property type="entry name" value="IDO"/>
    <property type="match status" value="1"/>
</dbReference>